<comment type="caution">
    <text evidence="2">The sequence shown here is derived from an EMBL/GenBank/DDBJ whole genome shotgun (WGS) entry which is preliminary data.</text>
</comment>
<proteinExistence type="predicted"/>
<accession>A0A8S2SDT8</accession>
<dbReference type="Proteomes" id="UP000676336">
    <property type="component" value="Unassembled WGS sequence"/>
</dbReference>
<keyword evidence="1" id="KW-1133">Transmembrane helix</keyword>
<reference evidence="2" key="1">
    <citation type="submission" date="2021-02" db="EMBL/GenBank/DDBJ databases">
        <authorList>
            <person name="Nowell W R."/>
        </authorList>
    </citation>
    <scope>NUCLEOTIDE SEQUENCE</scope>
</reference>
<keyword evidence="1" id="KW-0472">Membrane</keyword>
<dbReference type="EMBL" id="CAJOBI010021201">
    <property type="protein sequence ID" value="CAF4217718.1"/>
    <property type="molecule type" value="Genomic_DNA"/>
</dbReference>
<name>A0A8S2SDT8_9BILA</name>
<sequence>MGNQVCIYDFERYPTWRRLDIIFSYIHVVVPCVAHVVCSLCVLTTIARWKIFIRGIDNKFFLVWFQELCLHRDFFVPPLCLLVCILPHG</sequence>
<dbReference type="AlphaFoldDB" id="A0A8S2SDT8"/>
<evidence type="ECO:0000256" key="1">
    <source>
        <dbReference type="SAM" id="Phobius"/>
    </source>
</evidence>
<feature type="transmembrane region" description="Helical" evidence="1">
    <location>
        <begin position="22"/>
        <end position="46"/>
    </location>
</feature>
<organism evidence="2 3">
    <name type="scientific">Rotaria magnacalcarata</name>
    <dbReference type="NCBI Taxonomy" id="392030"/>
    <lineage>
        <taxon>Eukaryota</taxon>
        <taxon>Metazoa</taxon>
        <taxon>Spiralia</taxon>
        <taxon>Gnathifera</taxon>
        <taxon>Rotifera</taxon>
        <taxon>Eurotatoria</taxon>
        <taxon>Bdelloidea</taxon>
        <taxon>Philodinida</taxon>
        <taxon>Philodinidae</taxon>
        <taxon>Rotaria</taxon>
    </lineage>
</organism>
<gene>
    <name evidence="2" type="ORF">SMN809_LOCUS22587</name>
</gene>
<evidence type="ECO:0000313" key="2">
    <source>
        <dbReference type="EMBL" id="CAF4217718.1"/>
    </source>
</evidence>
<evidence type="ECO:0000313" key="3">
    <source>
        <dbReference type="Proteomes" id="UP000676336"/>
    </source>
</evidence>
<feature type="non-terminal residue" evidence="2">
    <location>
        <position position="89"/>
    </location>
</feature>
<protein>
    <submittedName>
        <fullName evidence="2">Uncharacterized protein</fullName>
    </submittedName>
</protein>
<keyword evidence="1" id="KW-0812">Transmembrane</keyword>